<sequence length="837" mass="94044">MRSGQKSELVQLLEASTTVECPDVDVKVFDVATVVNMLPPGKSETFKDYATSLPGVEIITTSGADVLSSSLVETEGLTSCNHEEADTRIFIHVKHASARGLKKVLIRTVDTDVVVLVIAYARKLELQELWIAFGVGCDTVSYFVGKGKKTAFQAWKSNPEVTEIFRVLSSPQDTVYEEECHALERFVVVMYSRTCPHQTVNKARQVLFAQGNKSIENIPPTQAALAQHIKRAAYQAGHVWGQALEPMQELPSPAEWGWQQSPEGWSPKWTTLAEASKACSELHGFREKFSCETQLISAIHDWAKGINFRSQTDVILLDFSKAFDSVPHERLVVKLDFHGIRGKMLNWIRAFLTNRKQKVSVNGVLSLSRPVVSGVTQGSVLENVGRELTSLFLAKEASFPRISCPVSCCKKSVRRTVMASSIKLLLAIRILRYSLAVNLLILPNDVSLNPGPTGPSLHSSFSSSSSFDSSIALENCNDISSHFDLGSDDKGLRIGHWNVNRLSSEKFDQIKLFLIGKSGRAQVDILFLTETLLKPDIPDVLYAVPGFSIYRHDRVSRCGGRVLVFVNDQLKLKRQDDLENLDLETPWDSVFIFDETDDVLDSWEKLFIDGLEQHCPWRTKRVAWVNQAPWITPAIIKQLQFRDALLKKFRRHRNPSVWADYKKARNKEVGMLRNVKRKFYVSKLEQNENEKSISGMSIGSHKGSGIDKLRPRMLKLAAPIIAPSIAKLINYSFNTASFPQRCKTAKVFALFKGRDSEDLNNYRPISVLPVLSKVIERHVHDSLSSYLCENNLIYSKQSGFQKLHTTETALIRIIDDLLFNLDNDLNLTAKAFDMVTC</sequence>
<dbReference type="InterPro" id="IPR000477">
    <property type="entry name" value="RT_dom"/>
</dbReference>
<evidence type="ECO:0000259" key="1">
    <source>
        <dbReference type="Pfam" id="PF00078"/>
    </source>
</evidence>
<organism evidence="2 3">
    <name type="scientific">Acropora cervicornis</name>
    <name type="common">Staghorn coral</name>
    <dbReference type="NCBI Taxonomy" id="6130"/>
    <lineage>
        <taxon>Eukaryota</taxon>
        <taxon>Metazoa</taxon>
        <taxon>Cnidaria</taxon>
        <taxon>Anthozoa</taxon>
        <taxon>Hexacorallia</taxon>
        <taxon>Scleractinia</taxon>
        <taxon>Astrocoeniina</taxon>
        <taxon>Acroporidae</taxon>
        <taxon>Acropora</taxon>
    </lineage>
</organism>
<name>A0AAD9PVX2_ACRCE</name>
<dbReference type="Proteomes" id="UP001249851">
    <property type="component" value="Unassembled WGS sequence"/>
</dbReference>
<dbReference type="InterPro" id="IPR036691">
    <property type="entry name" value="Endo/exonu/phosph_ase_sf"/>
</dbReference>
<evidence type="ECO:0000313" key="3">
    <source>
        <dbReference type="Proteomes" id="UP001249851"/>
    </source>
</evidence>
<proteinExistence type="predicted"/>
<accession>A0AAD9PVX2</accession>
<dbReference type="AlphaFoldDB" id="A0AAD9PVX2"/>
<dbReference type="PANTHER" id="PTHR47510">
    <property type="entry name" value="REVERSE TRANSCRIPTASE DOMAIN-CONTAINING PROTEIN"/>
    <property type="match status" value="1"/>
</dbReference>
<feature type="domain" description="Reverse transcriptase" evidence="1">
    <location>
        <begin position="277"/>
        <end position="381"/>
    </location>
</feature>
<dbReference type="SUPFAM" id="SSF56219">
    <property type="entry name" value="DNase I-like"/>
    <property type="match status" value="1"/>
</dbReference>
<dbReference type="EMBL" id="JARQWQ010000118">
    <property type="protein sequence ID" value="KAK2549913.1"/>
    <property type="molecule type" value="Genomic_DNA"/>
</dbReference>
<protein>
    <recommendedName>
        <fullName evidence="1">Reverse transcriptase domain-containing protein</fullName>
    </recommendedName>
</protein>
<dbReference type="Pfam" id="PF00078">
    <property type="entry name" value="RVT_1"/>
    <property type="match status" value="1"/>
</dbReference>
<gene>
    <name evidence="2" type="ORF">P5673_029515</name>
</gene>
<dbReference type="Gene3D" id="3.60.10.10">
    <property type="entry name" value="Endonuclease/exonuclease/phosphatase"/>
    <property type="match status" value="1"/>
</dbReference>
<evidence type="ECO:0000313" key="2">
    <source>
        <dbReference type="EMBL" id="KAK2549913.1"/>
    </source>
</evidence>
<dbReference type="PANTHER" id="PTHR47510:SF3">
    <property type="entry name" value="ENDO_EXONUCLEASE_PHOSPHATASE DOMAIN-CONTAINING PROTEIN"/>
    <property type="match status" value="1"/>
</dbReference>
<keyword evidence="3" id="KW-1185">Reference proteome</keyword>
<reference evidence="2" key="2">
    <citation type="journal article" date="2023" name="Science">
        <title>Genomic signatures of disease resistance in endangered staghorn corals.</title>
        <authorList>
            <person name="Vollmer S.V."/>
            <person name="Selwyn J.D."/>
            <person name="Despard B.A."/>
            <person name="Roesel C.L."/>
        </authorList>
    </citation>
    <scope>NUCLEOTIDE SEQUENCE</scope>
    <source>
        <strain evidence="2">K2</strain>
    </source>
</reference>
<comment type="caution">
    <text evidence="2">The sequence shown here is derived from an EMBL/GenBank/DDBJ whole genome shotgun (WGS) entry which is preliminary data.</text>
</comment>
<reference evidence="2" key="1">
    <citation type="journal article" date="2023" name="G3 (Bethesda)">
        <title>Whole genome assembly and annotation of the endangered Caribbean coral Acropora cervicornis.</title>
        <authorList>
            <person name="Selwyn J.D."/>
            <person name="Vollmer S.V."/>
        </authorList>
    </citation>
    <scope>NUCLEOTIDE SEQUENCE</scope>
    <source>
        <strain evidence="2">K2</strain>
    </source>
</reference>